<name>A0A9P4QGT5_9PLEO</name>
<comment type="caution">
    <text evidence="1">The sequence shown here is derived from an EMBL/GenBank/DDBJ whole genome shotgun (WGS) entry which is preliminary data.</text>
</comment>
<reference evidence="1" key="1">
    <citation type="journal article" date="2020" name="Stud. Mycol.">
        <title>101 Dothideomycetes genomes: a test case for predicting lifestyles and emergence of pathogens.</title>
        <authorList>
            <person name="Haridas S."/>
            <person name="Albert R."/>
            <person name="Binder M."/>
            <person name="Bloem J."/>
            <person name="Labutti K."/>
            <person name="Salamov A."/>
            <person name="Andreopoulos B."/>
            <person name="Baker S."/>
            <person name="Barry K."/>
            <person name="Bills G."/>
            <person name="Bluhm B."/>
            <person name="Cannon C."/>
            <person name="Castanera R."/>
            <person name="Culley D."/>
            <person name="Daum C."/>
            <person name="Ezra D."/>
            <person name="Gonzalez J."/>
            <person name="Henrissat B."/>
            <person name="Kuo A."/>
            <person name="Liang C."/>
            <person name="Lipzen A."/>
            <person name="Lutzoni F."/>
            <person name="Magnuson J."/>
            <person name="Mondo S."/>
            <person name="Nolan M."/>
            <person name="Ohm R."/>
            <person name="Pangilinan J."/>
            <person name="Park H.-J."/>
            <person name="Ramirez L."/>
            <person name="Alfaro M."/>
            <person name="Sun H."/>
            <person name="Tritt A."/>
            <person name="Yoshinaga Y."/>
            <person name="Zwiers L.-H."/>
            <person name="Turgeon B."/>
            <person name="Goodwin S."/>
            <person name="Spatafora J."/>
            <person name="Crous P."/>
            <person name="Grigoriev I."/>
        </authorList>
    </citation>
    <scope>NUCLEOTIDE SEQUENCE</scope>
    <source>
        <strain evidence="1">CBS 125425</strain>
    </source>
</reference>
<feature type="non-terminal residue" evidence="1">
    <location>
        <position position="1"/>
    </location>
</feature>
<protein>
    <submittedName>
        <fullName evidence="1">Uncharacterized protein</fullName>
    </submittedName>
</protein>
<evidence type="ECO:0000313" key="2">
    <source>
        <dbReference type="Proteomes" id="UP000799444"/>
    </source>
</evidence>
<dbReference type="Proteomes" id="UP000799444">
    <property type="component" value="Unassembled WGS sequence"/>
</dbReference>
<accession>A0A9P4QGT5</accession>
<proteinExistence type="predicted"/>
<evidence type="ECO:0000313" key="1">
    <source>
        <dbReference type="EMBL" id="KAF2727007.1"/>
    </source>
</evidence>
<sequence>DNERGFNEWIRIARQKGFKLEPRSADIPEQSGRIEQAGELIIRQSKALALEANLPRDQLAAELAITVIYIVNHTPTKRLD</sequence>
<dbReference type="EMBL" id="ML996363">
    <property type="protein sequence ID" value="KAF2727007.1"/>
    <property type="molecule type" value="Genomic_DNA"/>
</dbReference>
<keyword evidence="2" id="KW-1185">Reference proteome</keyword>
<organism evidence="1 2">
    <name type="scientific">Polyplosphaeria fusca</name>
    <dbReference type="NCBI Taxonomy" id="682080"/>
    <lineage>
        <taxon>Eukaryota</taxon>
        <taxon>Fungi</taxon>
        <taxon>Dikarya</taxon>
        <taxon>Ascomycota</taxon>
        <taxon>Pezizomycotina</taxon>
        <taxon>Dothideomycetes</taxon>
        <taxon>Pleosporomycetidae</taxon>
        <taxon>Pleosporales</taxon>
        <taxon>Tetraplosphaeriaceae</taxon>
        <taxon>Polyplosphaeria</taxon>
    </lineage>
</organism>
<gene>
    <name evidence="1" type="ORF">EJ04DRAFT_452198</name>
</gene>
<dbReference type="AlphaFoldDB" id="A0A9P4QGT5"/>